<dbReference type="AlphaFoldDB" id="A0A3D8Y8P4"/>
<protein>
    <submittedName>
        <fullName evidence="2">Uncharacterized protein</fullName>
    </submittedName>
</protein>
<evidence type="ECO:0000313" key="3">
    <source>
        <dbReference type="Proteomes" id="UP000256373"/>
    </source>
</evidence>
<keyword evidence="3" id="KW-1185">Reference proteome</keyword>
<accession>A0A3D8Y8P4</accession>
<feature type="transmembrane region" description="Helical" evidence="1">
    <location>
        <begin position="248"/>
        <end position="269"/>
    </location>
</feature>
<keyword evidence="1" id="KW-0812">Transmembrane</keyword>
<comment type="caution">
    <text evidence="2">The sequence shown here is derived from an EMBL/GenBank/DDBJ whole genome shotgun (WGS) entry which is preliminary data.</text>
</comment>
<evidence type="ECO:0000256" key="1">
    <source>
        <dbReference type="SAM" id="Phobius"/>
    </source>
</evidence>
<feature type="transmembrane region" description="Helical" evidence="1">
    <location>
        <begin position="161"/>
        <end position="178"/>
    </location>
</feature>
<organism evidence="2 3">
    <name type="scientific">Dyadobacter luteus</name>
    <dbReference type="NCBI Taxonomy" id="2259619"/>
    <lineage>
        <taxon>Bacteria</taxon>
        <taxon>Pseudomonadati</taxon>
        <taxon>Bacteroidota</taxon>
        <taxon>Cytophagia</taxon>
        <taxon>Cytophagales</taxon>
        <taxon>Spirosomataceae</taxon>
        <taxon>Dyadobacter</taxon>
    </lineage>
</organism>
<dbReference type="RefSeq" id="WP_115832531.1">
    <property type="nucleotide sequence ID" value="NZ_QNUL01000017.1"/>
</dbReference>
<sequence length="372" mass="42981">MANFREYISNLFRSSRSDEEHYYDDEPVANQEITQSETTNQPVPIQQPVFTSEIQEPEFSPQPVNAVVIPYWLEDEDTLRDEGVLFGLSESDPTEKTDIIHKYFVHLAAGPLSDIEQHNERIQELNLFIGQKTDRIETLKAKADTVAIADNAREHHLPRTLIGLTLSAAMCIGNFFLIRESLRPAFAESSWIAMGIFLAGMFSLFGRISIFHDKDSKVTWRSLLEEIGLPFAASLFVFAQVYQSQGWLQALSLFVFIFFLFLFAGKLFLSNITVLRSDLKAWLDPIKEKKQQEDENYKSESEVLALEEERDALRVKKWQAVRDLSASETERDRIYARRDMLIKLFESEFFLARRMKGQLSGRQLNYIRKGDQ</sequence>
<evidence type="ECO:0000313" key="2">
    <source>
        <dbReference type="EMBL" id="REA59074.1"/>
    </source>
</evidence>
<dbReference type="Proteomes" id="UP000256373">
    <property type="component" value="Unassembled WGS sequence"/>
</dbReference>
<reference evidence="2 3" key="1">
    <citation type="submission" date="2018-07" db="EMBL/GenBank/DDBJ databases">
        <title>Dyadobacter roseus sp. nov., isolated from rose rhizosphere soil.</title>
        <authorList>
            <person name="Chen L."/>
        </authorList>
    </citation>
    <scope>NUCLEOTIDE SEQUENCE [LARGE SCALE GENOMIC DNA]</scope>
    <source>
        <strain evidence="2 3">RS19</strain>
    </source>
</reference>
<dbReference type="EMBL" id="QNUL01000017">
    <property type="protein sequence ID" value="REA59074.1"/>
    <property type="molecule type" value="Genomic_DNA"/>
</dbReference>
<feature type="transmembrane region" description="Helical" evidence="1">
    <location>
        <begin position="190"/>
        <end position="211"/>
    </location>
</feature>
<dbReference type="OrthoDB" id="937423at2"/>
<keyword evidence="1" id="KW-1133">Transmembrane helix</keyword>
<gene>
    <name evidence="2" type="ORF">DSL64_19150</name>
</gene>
<keyword evidence="1" id="KW-0472">Membrane</keyword>
<feature type="transmembrane region" description="Helical" evidence="1">
    <location>
        <begin position="223"/>
        <end position="242"/>
    </location>
</feature>
<proteinExistence type="predicted"/>
<name>A0A3D8Y8P4_9BACT</name>